<evidence type="ECO:0000256" key="1">
    <source>
        <dbReference type="SAM" id="MobiDB-lite"/>
    </source>
</evidence>
<sequence>MTSIRPFATQNLQNYPQIHIDRGSVIKPCNADQNAADQFIHRNKSSWKKVFYDIWNEGIPFILRWVSNLKTPANSSVYYLYLTKALGYVAFLLLHIHRIYQLIYGYFFPYAFVPLDEVCDEFSRCANWSQAVIRAFAWHPNHDRCAVAICNDYIYVYQGSSRIKVLRHAQQRKITDMAWQPSSKEVLVVATQTNIIIWRINETHSGQLNFSKNSAYLTPGLQLVMRAKESPITTNGPMKQANISSQSQSDSITASHHINSNDFKLLDHVLTAPIISIEFDSTGQKLYACSPNSCRLAILNINQIFNSENSEPVNTDQKPIEYLIKYGQGVTKLLWSPEMNRLATATTSSLVRVFEPFKWSCNSWLIRADLVQDFVWSKPHGRILLIANKTEPILYALPFLDNPQAGDVGGNKSLMQALDLNATRSDTGDIVGGVIQTLAWDKNGKRLAISFKENPESILLYRTVERPTVEFHQLGLIQNENRSLPLLMNFHDNFKNGSLLTVCWSDGTCQHIPMFYMPEERAPTGPPTGPPGNNSFNRTMSPSNSNRDPTSPSRTLRSLTNFCHVSGNNSISSYPINRIQHHTTLFSLSARSMLEETTDVSDLTEN</sequence>
<dbReference type="PANTHER" id="PTHR14494">
    <property type="entry name" value="ALADIN/ADRACALIN/AAAS"/>
    <property type="match status" value="1"/>
</dbReference>
<proteinExistence type="predicted"/>
<dbReference type="InterPro" id="IPR015943">
    <property type="entry name" value="WD40/YVTN_repeat-like_dom_sf"/>
</dbReference>
<dbReference type="EMBL" id="GGYP01006967">
    <property type="protein sequence ID" value="MDE51738.1"/>
    <property type="molecule type" value="Transcribed_RNA"/>
</dbReference>
<organism evidence="2">
    <name type="scientific">Aceria tosichella</name>
    <name type="common">wheat curl mite</name>
    <dbReference type="NCBI Taxonomy" id="561515"/>
    <lineage>
        <taxon>Eukaryota</taxon>
        <taxon>Metazoa</taxon>
        <taxon>Ecdysozoa</taxon>
        <taxon>Arthropoda</taxon>
        <taxon>Chelicerata</taxon>
        <taxon>Arachnida</taxon>
        <taxon>Acari</taxon>
        <taxon>Acariformes</taxon>
        <taxon>Trombidiformes</taxon>
        <taxon>Prostigmata</taxon>
        <taxon>Eupodina</taxon>
        <taxon>Eriophyoidea</taxon>
        <taxon>Eriophyidae</taxon>
        <taxon>Eriophyinae</taxon>
        <taxon>Aceriini</taxon>
        <taxon>Aceria</taxon>
    </lineage>
</organism>
<protein>
    <submittedName>
        <fullName evidence="2">Aladin</fullName>
    </submittedName>
</protein>
<gene>
    <name evidence="2" type="primary">AAAS</name>
    <name evidence="2" type="ORF">g.1457</name>
</gene>
<feature type="compositionally biased region" description="Polar residues" evidence="1">
    <location>
        <begin position="533"/>
        <end position="554"/>
    </location>
</feature>
<dbReference type="AlphaFoldDB" id="A0A6G1SMW4"/>
<dbReference type="SUPFAM" id="SSF50978">
    <property type="entry name" value="WD40 repeat-like"/>
    <property type="match status" value="1"/>
</dbReference>
<dbReference type="PANTHER" id="PTHR14494:SF0">
    <property type="entry name" value="ALADIN"/>
    <property type="match status" value="1"/>
</dbReference>
<dbReference type="InterPro" id="IPR001680">
    <property type="entry name" value="WD40_rpt"/>
</dbReference>
<feature type="region of interest" description="Disordered" evidence="1">
    <location>
        <begin position="521"/>
        <end position="554"/>
    </location>
</feature>
<dbReference type="GO" id="GO:0006913">
    <property type="term" value="P:nucleocytoplasmic transport"/>
    <property type="evidence" value="ECO:0007669"/>
    <property type="project" value="TreeGrafter"/>
</dbReference>
<dbReference type="Gene3D" id="2.130.10.10">
    <property type="entry name" value="YVTN repeat-like/Quinoprotein amine dehydrogenase"/>
    <property type="match status" value="2"/>
</dbReference>
<dbReference type="SMART" id="SM00320">
    <property type="entry name" value="WD40"/>
    <property type="match status" value="3"/>
</dbReference>
<reference evidence="2" key="1">
    <citation type="submission" date="2018-10" db="EMBL/GenBank/DDBJ databases">
        <title>Transcriptome assembly of Aceria tosichella (Wheat curl mite) Type 2.</title>
        <authorList>
            <person name="Scully E.D."/>
            <person name="Geib S.M."/>
            <person name="Palmer N.A."/>
            <person name="Gupta A.K."/>
            <person name="Sarath G."/>
            <person name="Tatineni S."/>
        </authorList>
    </citation>
    <scope>NUCLEOTIDE SEQUENCE</scope>
    <source>
        <strain evidence="2">LincolnNE</strain>
    </source>
</reference>
<dbReference type="InterPro" id="IPR036322">
    <property type="entry name" value="WD40_repeat_dom_sf"/>
</dbReference>
<accession>A0A6G1SMW4</accession>
<dbReference type="GO" id="GO:0005643">
    <property type="term" value="C:nuclear pore"/>
    <property type="evidence" value="ECO:0007669"/>
    <property type="project" value="TreeGrafter"/>
</dbReference>
<dbReference type="InterPro" id="IPR045139">
    <property type="entry name" value="Aladin"/>
</dbReference>
<name>A0A6G1SMW4_9ACAR</name>
<evidence type="ECO:0000313" key="2">
    <source>
        <dbReference type="EMBL" id="MDE51738.1"/>
    </source>
</evidence>